<evidence type="ECO:0000313" key="5">
    <source>
        <dbReference type="Proteomes" id="UP000245216"/>
    </source>
</evidence>
<organism evidence="4 5">
    <name type="scientific">Alcaligenes faecalis</name>
    <dbReference type="NCBI Taxonomy" id="511"/>
    <lineage>
        <taxon>Bacteria</taxon>
        <taxon>Pseudomonadati</taxon>
        <taxon>Pseudomonadota</taxon>
        <taxon>Betaproteobacteria</taxon>
        <taxon>Burkholderiales</taxon>
        <taxon>Alcaligenaceae</taxon>
        <taxon>Alcaligenes</taxon>
    </lineage>
</organism>
<gene>
    <name evidence="4" type="ORF">DF183_06355</name>
</gene>
<reference evidence="4 5" key="1">
    <citation type="submission" date="2018-05" db="EMBL/GenBank/DDBJ databases">
        <title>Genome Sequence of an Efficient Indole-Degrading Bacterium, Alcaligenes sp.YBY.</title>
        <authorList>
            <person name="Yang B."/>
        </authorList>
    </citation>
    <scope>NUCLEOTIDE SEQUENCE [LARGE SCALE GENOMIC DNA]</scope>
    <source>
        <strain evidence="4 5">YBY</strain>
    </source>
</reference>
<sequence length="441" mass="48203">MSIKKITRLPENDKTNGWSRLLAPRTPKPALAKDVQADWVVVGGGLAGLAAARRLAENRPGDSIVVLEADLVGEGAQGRNSGFAIDSPHNVGSSMGELDAARSHVRLARTAIAYLRTQVERYGIECDWSPIGKFHAAVSEEGVRTTLKPTLQVLESLKEPHEWLDGKALHDKLGFKHFRTGIYTPGTVLLNPAGLSRGLADNMPPNVTVYEKTPVLSLQQGDGVTLETPGGKVRAGKMILAVNVFAEQFGFYSGKLMPMAAHASLTRCLTESEQRELGGLPSWGLTPANAFVGITMRRTNDQRILIRQHMTYAPNLRSDDESRRRVRIEHKTLFDERFPNLKNVEMEHTWTGFICLSRNGSPGFGQVAPHVYSAVCQNGVGLTKGTISGMLVADLACGVDNPLIADMQALGQPDALPPRPFLDMGVRVRLGWELWRHRAEA</sequence>
<dbReference type="SUPFAM" id="SSF51905">
    <property type="entry name" value="FAD/NAD(P)-binding domain"/>
    <property type="match status" value="1"/>
</dbReference>
<evidence type="ECO:0000259" key="3">
    <source>
        <dbReference type="Pfam" id="PF01266"/>
    </source>
</evidence>
<dbReference type="Proteomes" id="UP000245216">
    <property type="component" value="Unassembled WGS sequence"/>
</dbReference>
<feature type="region of interest" description="Disordered" evidence="2">
    <location>
        <begin position="1"/>
        <end position="22"/>
    </location>
</feature>
<dbReference type="STRING" id="511.UZ73_05315"/>
<reference evidence="4 5" key="2">
    <citation type="submission" date="2018-05" db="EMBL/GenBank/DDBJ databases">
        <authorList>
            <person name="Lanie J.A."/>
            <person name="Ng W.-L."/>
            <person name="Kazmierczak K.M."/>
            <person name="Andrzejewski T.M."/>
            <person name="Davidsen T.M."/>
            <person name="Wayne K.J."/>
            <person name="Tettelin H."/>
            <person name="Glass J.I."/>
            <person name="Rusch D."/>
            <person name="Podicherti R."/>
            <person name="Tsui H.-C.T."/>
            <person name="Winkler M.E."/>
        </authorList>
    </citation>
    <scope>NUCLEOTIDE SEQUENCE [LARGE SCALE GENOMIC DNA]</scope>
    <source>
        <strain evidence="4 5">YBY</strain>
    </source>
</reference>
<dbReference type="GO" id="GO:0016491">
    <property type="term" value="F:oxidoreductase activity"/>
    <property type="evidence" value="ECO:0007669"/>
    <property type="project" value="UniProtKB-KW"/>
</dbReference>
<dbReference type="Pfam" id="PF01266">
    <property type="entry name" value="DAO"/>
    <property type="match status" value="1"/>
</dbReference>
<dbReference type="Gene3D" id="3.50.50.60">
    <property type="entry name" value="FAD/NAD(P)-binding domain"/>
    <property type="match status" value="1"/>
</dbReference>
<feature type="domain" description="FAD dependent oxidoreductase" evidence="3">
    <location>
        <begin position="38"/>
        <end position="395"/>
    </location>
</feature>
<dbReference type="AlphaFoldDB" id="A0A2U2BK03"/>
<evidence type="ECO:0000313" key="4">
    <source>
        <dbReference type="EMBL" id="PWE14351.1"/>
    </source>
</evidence>
<protein>
    <submittedName>
        <fullName evidence="4">FAD-dependent oxidoreductase</fullName>
    </submittedName>
</protein>
<dbReference type="EMBL" id="QEXO01000002">
    <property type="protein sequence ID" value="PWE14351.1"/>
    <property type="molecule type" value="Genomic_DNA"/>
</dbReference>
<dbReference type="Gene3D" id="3.30.9.10">
    <property type="entry name" value="D-Amino Acid Oxidase, subunit A, domain 2"/>
    <property type="match status" value="1"/>
</dbReference>
<name>A0A2U2BK03_ALCFA</name>
<evidence type="ECO:0000256" key="1">
    <source>
        <dbReference type="ARBA" id="ARBA00023002"/>
    </source>
</evidence>
<dbReference type="InterPro" id="IPR006076">
    <property type="entry name" value="FAD-dep_OxRdtase"/>
</dbReference>
<keyword evidence="1" id="KW-0560">Oxidoreductase</keyword>
<dbReference type="PANTHER" id="PTHR13847">
    <property type="entry name" value="SARCOSINE DEHYDROGENASE-RELATED"/>
    <property type="match status" value="1"/>
</dbReference>
<dbReference type="InterPro" id="IPR036188">
    <property type="entry name" value="FAD/NAD-bd_sf"/>
</dbReference>
<evidence type="ECO:0000256" key="2">
    <source>
        <dbReference type="SAM" id="MobiDB-lite"/>
    </source>
</evidence>
<proteinExistence type="predicted"/>
<dbReference type="GO" id="GO:0005737">
    <property type="term" value="C:cytoplasm"/>
    <property type="evidence" value="ECO:0007669"/>
    <property type="project" value="TreeGrafter"/>
</dbReference>
<dbReference type="PANTHER" id="PTHR13847:SF281">
    <property type="entry name" value="FAD DEPENDENT OXIDOREDUCTASE DOMAIN-CONTAINING PROTEIN"/>
    <property type="match status" value="1"/>
</dbReference>
<dbReference type="RefSeq" id="WP_109088690.1">
    <property type="nucleotide sequence ID" value="NZ_QEXO01000002.1"/>
</dbReference>
<comment type="caution">
    <text evidence="4">The sequence shown here is derived from an EMBL/GenBank/DDBJ whole genome shotgun (WGS) entry which is preliminary data.</text>
</comment>
<accession>A0A2U2BK03</accession>